<evidence type="ECO:0000259" key="2">
    <source>
        <dbReference type="Pfam" id="PF14111"/>
    </source>
</evidence>
<organism evidence="3">
    <name type="scientific">Salix viminalis</name>
    <name type="common">Common osier</name>
    <name type="synonym">Basket willow</name>
    <dbReference type="NCBI Taxonomy" id="40686"/>
    <lineage>
        <taxon>Eukaryota</taxon>
        <taxon>Viridiplantae</taxon>
        <taxon>Streptophyta</taxon>
        <taxon>Embryophyta</taxon>
        <taxon>Tracheophyta</taxon>
        <taxon>Spermatophyta</taxon>
        <taxon>Magnoliopsida</taxon>
        <taxon>eudicotyledons</taxon>
        <taxon>Gunneridae</taxon>
        <taxon>Pentapetalae</taxon>
        <taxon>rosids</taxon>
        <taxon>fabids</taxon>
        <taxon>Malpighiales</taxon>
        <taxon>Salicaceae</taxon>
        <taxon>Saliceae</taxon>
        <taxon>Salix</taxon>
    </lineage>
</organism>
<dbReference type="InterPro" id="IPR025558">
    <property type="entry name" value="DUF4283"/>
</dbReference>
<feature type="compositionally biased region" description="Low complexity" evidence="1">
    <location>
        <begin position="336"/>
        <end position="350"/>
    </location>
</feature>
<feature type="compositionally biased region" description="Basic and acidic residues" evidence="1">
    <location>
        <begin position="291"/>
        <end position="305"/>
    </location>
</feature>
<name>A0A6N2MT26_SALVM</name>
<evidence type="ECO:0000256" key="1">
    <source>
        <dbReference type="SAM" id="MobiDB-lite"/>
    </source>
</evidence>
<sequence>MSQPNSPTLRVEKPKATGQQKLNNQQGQNNGRKPQSSWAEKVKVTNANTRFTLESLPRHPPDQQMVIPEEAMENSDNWERCLVGFFPGYKFPYHAINSMAMRVWKDKGLEAVITTANGFNLFRFKTQDALKGVLEQGPWLFGGKHLILQQWSPRFQFDITKITSLPVWIRLRGLPLPLWSTRGLSMVASMVGTPLSCDEPTHRCTLLEYARICVEIDATLPYVHQFQIHTPLSSSPITIQVDYEWKPARCSKCKVFGHACVKIEVEDNETPIQGANPGNDKSAKTAFVAEKDKPEPGSQFDKEQTDMSSTAIPNHTQNSHAAGTSQAPKQTQHMQTSTPNPTKLTKTKTSGHPTETAKMKISTQLNDNTRPDNTEPADLLESLAQEKATAVAKAKGG</sequence>
<dbReference type="Pfam" id="PF14111">
    <property type="entry name" value="DUF4283"/>
    <property type="match status" value="1"/>
</dbReference>
<feature type="region of interest" description="Disordered" evidence="1">
    <location>
        <begin position="1"/>
        <end position="39"/>
    </location>
</feature>
<protein>
    <recommendedName>
        <fullName evidence="2">DUF4283 domain-containing protein</fullName>
    </recommendedName>
</protein>
<dbReference type="PANTHER" id="PTHR31286">
    <property type="entry name" value="GLYCINE-RICH CELL WALL STRUCTURAL PROTEIN 1.8-LIKE"/>
    <property type="match status" value="1"/>
</dbReference>
<proteinExistence type="predicted"/>
<feature type="compositionally biased region" description="Polar residues" evidence="1">
    <location>
        <begin position="306"/>
        <end position="335"/>
    </location>
</feature>
<dbReference type="PANTHER" id="PTHR31286:SF99">
    <property type="entry name" value="DUF4283 DOMAIN-CONTAINING PROTEIN"/>
    <property type="match status" value="1"/>
</dbReference>
<reference evidence="3" key="1">
    <citation type="submission" date="2019-03" db="EMBL/GenBank/DDBJ databases">
        <authorList>
            <person name="Mank J."/>
            <person name="Almeida P."/>
        </authorList>
    </citation>
    <scope>NUCLEOTIDE SEQUENCE</scope>
    <source>
        <strain evidence="3">78183</strain>
    </source>
</reference>
<feature type="region of interest" description="Disordered" evidence="1">
    <location>
        <begin position="291"/>
        <end position="376"/>
    </location>
</feature>
<feature type="compositionally biased region" description="Low complexity" evidence="1">
    <location>
        <begin position="18"/>
        <end position="31"/>
    </location>
</feature>
<gene>
    <name evidence="3" type="ORF">SVIM_LOCUS407684</name>
</gene>
<feature type="domain" description="DUF4283" evidence="2">
    <location>
        <begin position="75"/>
        <end position="158"/>
    </location>
</feature>
<dbReference type="EMBL" id="CAADRP010001929">
    <property type="protein sequence ID" value="VFU56683.1"/>
    <property type="molecule type" value="Genomic_DNA"/>
</dbReference>
<accession>A0A6N2MT26</accession>
<dbReference type="AlphaFoldDB" id="A0A6N2MT26"/>
<evidence type="ECO:0000313" key="3">
    <source>
        <dbReference type="EMBL" id="VFU56683.1"/>
    </source>
</evidence>
<dbReference type="InterPro" id="IPR040256">
    <property type="entry name" value="At4g02000-like"/>
</dbReference>